<dbReference type="Proteomes" id="UP000003544">
    <property type="component" value="Unassembled WGS sequence"/>
</dbReference>
<proteinExistence type="predicted"/>
<gene>
    <name evidence="1" type="ORF">MAMP_01347</name>
</gene>
<organism evidence="1 2">
    <name type="scientific">Methylophaga aminisulfidivorans MP</name>
    <dbReference type="NCBI Taxonomy" id="1026882"/>
    <lineage>
        <taxon>Bacteria</taxon>
        <taxon>Pseudomonadati</taxon>
        <taxon>Pseudomonadota</taxon>
        <taxon>Gammaproteobacteria</taxon>
        <taxon>Thiotrichales</taxon>
        <taxon>Piscirickettsiaceae</taxon>
        <taxon>Methylophaga</taxon>
    </lineage>
</organism>
<accession>F5SZ60</accession>
<comment type="caution">
    <text evidence="1">The sequence shown here is derived from an EMBL/GenBank/DDBJ whole genome shotgun (WGS) entry which is preliminary data.</text>
</comment>
<dbReference type="EMBL" id="AFIG01000001">
    <property type="protein sequence ID" value="EGL54583.1"/>
    <property type="molecule type" value="Genomic_DNA"/>
</dbReference>
<sequence>MLEKLYKNTTPSGRQSFLPTLMTETDLKISPWINRLIVYS</sequence>
<keyword evidence="2" id="KW-1185">Reference proteome</keyword>
<dbReference type="STRING" id="1026882.MAMP_01347"/>
<evidence type="ECO:0000313" key="1">
    <source>
        <dbReference type="EMBL" id="EGL54583.1"/>
    </source>
</evidence>
<dbReference type="AlphaFoldDB" id="F5SZ60"/>
<name>F5SZ60_9GAMM</name>
<evidence type="ECO:0000313" key="2">
    <source>
        <dbReference type="Proteomes" id="UP000003544"/>
    </source>
</evidence>
<reference evidence="1 2" key="1">
    <citation type="journal article" date="2011" name="J. Bacteriol.">
        <title>Draft genome sequence of Methylophaga aminisulfidivorans MP T.</title>
        <authorList>
            <person name="Han G.H."/>
            <person name="Kim W."/>
            <person name="Chun J."/>
            <person name="Kim S.W."/>
        </authorList>
    </citation>
    <scope>NUCLEOTIDE SEQUENCE [LARGE SCALE GENOMIC DNA]</scope>
    <source>
        <strain evidence="2">MP(T)</strain>
    </source>
</reference>
<protein>
    <submittedName>
        <fullName evidence="1">Uncharacterized protein</fullName>
    </submittedName>
</protein>